<evidence type="ECO:0000313" key="1">
    <source>
        <dbReference type="EMBL" id="KAF2855303.1"/>
    </source>
</evidence>
<gene>
    <name evidence="1" type="ORF">T440DRAFT_539557</name>
</gene>
<name>A0A6A7BIT9_9PLEO</name>
<dbReference type="AlphaFoldDB" id="A0A6A7BIT9"/>
<reference evidence="1" key="1">
    <citation type="submission" date="2020-01" db="EMBL/GenBank/DDBJ databases">
        <authorList>
            <consortium name="DOE Joint Genome Institute"/>
            <person name="Haridas S."/>
            <person name="Albert R."/>
            <person name="Binder M."/>
            <person name="Bloem J."/>
            <person name="Labutti K."/>
            <person name="Salamov A."/>
            <person name="Andreopoulos B."/>
            <person name="Baker S.E."/>
            <person name="Barry K."/>
            <person name="Bills G."/>
            <person name="Bluhm B.H."/>
            <person name="Cannon C."/>
            <person name="Castanera R."/>
            <person name="Culley D.E."/>
            <person name="Daum C."/>
            <person name="Ezra D."/>
            <person name="Gonzalez J.B."/>
            <person name="Henrissat B."/>
            <person name="Kuo A."/>
            <person name="Liang C."/>
            <person name="Lipzen A."/>
            <person name="Lutzoni F."/>
            <person name="Magnuson J."/>
            <person name="Mondo S."/>
            <person name="Nolan M."/>
            <person name="Ohm R."/>
            <person name="Pangilinan J."/>
            <person name="Park H.-J."/>
            <person name="Ramirez L."/>
            <person name="Alfaro M."/>
            <person name="Sun H."/>
            <person name="Tritt A."/>
            <person name="Yoshinaga Y."/>
            <person name="Zwiers L.-H."/>
            <person name="Turgeon B.G."/>
            <person name="Goodwin S.B."/>
            <person name="Spatafora J.W."/>
            <person name="Crous P.W."/>
            <person name="Grigoriev I.V."/>
        </authorList>
    </citation>
    <scope>NUCLEOTIDE SEQUENCE</scope>
    <source>
        <strain evidence="1">IPT5</strain>
    </source>
</reference>
<dbReference type="Proteomes" id="UP000799423">
    <property type="component" value="Unassembled WGS sequence"/>
</dbReference>
<evidence type="ECO:0000313" key="2">
    <source>
        <dbReference type="Proteomes" id="UP000799423"/>
    </source>
</evidence>
<accession>A0A6A7BIT9</accession>
<proteinExistence type="predicted"/>
<sequence>MSSDPFSDNAEIEILDPGHFEDYDDPGSSDVNIASRPVRIAVPTLDPISPLTAWSSFSSVPSLDNHSTAPTSPCDDANSPIQWNATDLMYLLSILYPEDLILNRLVFQPPLFKPSPHLQLFRLPPFNPTPPSAYSKHLPIGTGRPPPRILLADSGPCDTAAHAKRALARAILNDTLLTRNTIDKYNVLVTLHSLPACTLQSIKQGMYLMSSISDAEWYGRYMHLRGWVKEGFIAQGVDETCGVEARLEVFLLHYCKLLVEFLAY</sequence>
<protein>
    <submittedName>
        <fullName evidence="1">Uncharacterized protein</fullName>
    </submittedName>
</protein>
<organism evidence="1 2">
    <name type="scientific">Plenodomus tracheiphilus IPT5</name>
    <dbReference type="NCBI Taxonomy" id="1408161"/>
    <lineage>
        <taxon>Eukaryota</taxon>
        <taxon>Fungi</taxon>
        <taxon>Dikarya</taxon>
        <taxon>Ascomycota</taxon>
        <taxon>Pezizomycotina</taxon>
        <taxon>Dothideomycetes</taxon>
        <taxon>Pleosporomycetidae</taxon>
        <taxon>Pleosporales</taxon>
        <taxon>Pleosporineae</taxon>
        <taxon>Leptosphaeriaceae</taxon>
        <taxon>Plenodomus</taxon>
    </lineage>
</organism>
<keyword evidence="2" id="KW-1185">Reference proteome</keyword>
<dbReference type="EMBL" id="MU006291">
    <property type="protein sequence ID" value="KAF2855303.1"/>
    <property type="molecule type" value="Genomic_DNA"/>
</dbReference>
<dbReference type="OrthoDB" id="3800663at2759"/>